<reference evidence="1 2" key="1">
    <citation type="journal article" date="2024" name="Commun. Biol.">
        <title>Comparative genomic analysis of thermophilic fungi reveals convergent evolutionary adaptations and gene losses.</title>
        <authorList>
            <person name="Steindorff A.S."/>
            <person name="Aguilar-Pontes M.V."/>
            <person name="Robinson A.J."/>
            <person name="Andreopoulos B."/>
            <person name="LaButti K."/>
            <person name="Kuo A."/>
            <person name="Mondo S."/>
            <person name="Riley R."/>
            <person name="Otillar R."/>
            <person name="Haridas S."/>
            <person name="Lipzen A."/>
            <person name="Grimwood J."/>
            <person name="Schmutz J."/>
            <person name="Clum A."/>
            <person name="Reid I.D."/>
            <person name="Moisan M.C."/>
            <person name="Butler G."/>
            <person name="Nguyen T.T.M."/>
            <person name="Dewar K."/>
            <person name="Conant G."/>
            <person name="Drula E."/>
            <person name="Henrissat B."/>
            <person name="Hansel C."/>
            <person name="Singer S."/>
            <person name="Hutchinson M.I."/>
            <person name="de Vries R.P."/>
            <person name="Natvig D.O."/>
            <person name="Powell A.J."/>
            <person name="Tsang A."/>
            <person name="Grigoriev I.V."/>
        </authorList>
    </citation>
    <scope>NUCLEOTIDE SEQUENCE [LARGE SCALE GENOMIC DNA]</scope>
    <source>
        <strain evidence="1 2">ATCC 24622</strain>
    </source>
</reference>
<dbReference type="Proteomes" id="UP001586593">
    <property type="component" value="Unassembled WGS sequence"/>
</dbReference>
<comment type="caution">
    <text evidence="1">The sequence shown here is derived from an EMBL/GenBank/DDBJ whole genome shotgun (WGS) entry which is preliminary data.</text>
</comment>
<protein>
    <submittedName>
        <fullName evidence="1">Uncharacterized protein</fullName>
    </submittedName>
</protein>
<evidence type="ECO:0000313" key="2">
    <source>
        <dbReference type="Proteomes" id="UP001586593"/>
    </source>
</evidence>
<dbReference type="EMBL" id="JAZHXJ010000577">
    <property type="protein sequence ID" value="KAL1856944.1"/>
    <property type="molecule type" value="Genomic_DNA"/>
</dbReference>
<proteinExistence type="predicted"/>
<organism evidence="1 2">
    <name type="scientific">Phialemonium thermophilum</name>
    <dbReference type="NCBI Taxonomy" id="223376"/>
    <lineage>
        <taxon>Eukaryota</taxon>
        <taxon>Fungi</taxon>
        <taxon>Dikarya</taxon>
        <taxon>Ascomycota</taxon>
        <taxon>Pezizomycotina</taxon>
        <taxon>Sordariomycetes</taxon>
        <taxon>Sordariomycetidae</taxon>
        <taxon>Cephalothecales</taxon>
        <taxon>Cephalothecaceae</taxon>
        <taxon>Phialemonium</taxon>
    </lineage>
</organism>
<sequence length="154" mass="17387">MQLNESPPQLNHQQGNMASCTLPLPLDGRLTRELLSNAQGLTFPGVNDGRPPNLAERYLRHLNVYKRVLAEEEAGRPGHEAMELSILAKRSQQSGAMWLHILLSAGFNDHRRFPFAQLRQQVGEKRWERRTAEFCTLPEVEAFVVQKTLGFGGV</sequence>
<accession>A0ABR3WA34</accession>
<keyword evidence="2" id="KW-1185">Reference proteome</keyword>
<evidence type="ECO:0000313" key="1">
    <source>
        <dbReference type="EMBL" id="KAL1856944.1"/>
    </source>
</evidence>
<name>A0ABR3WA34_9PEZI</name>
<gene>
    <name evidence="1" type="ORF">VTK73DRAFT_8168</name>
</gene>